<dbReference type="EMBL" id="UOFP01000072">
    <property type="protein sequence ID" value="VAW84871.1"/>
    <property type="molecule type" value="Genomic_DNA"/>
</dbReference>
<proteinExistence type="predicted"/>
<accession>A0A3B0YZR0</accession>
<dbReference type="Pfam" id="PF13173">
    <property type="entry name" value="AAA_14"/>
    <property type="match status" value="1"/>
</dbReference>
<evidence type="ECO:0000313" key="2">
    <source>
        <dbReference type="EMBL" id="VAW84871.1"/>
    </source>
</evidence>
<gene>
    <name evidence="2" type="ORF">MNBD_GAMMA18-730</name>
</gene>
<dbReference type="Gene3D" id="3.40.50.300">
    <property type="entry name" value="P-loop containing nucleotide triphosphate hydrolases"/>
    <property type="match status" value="1"/>
</dbReference>
<organism evidence="2">
    <name type="scientific">hydrothermal vent metagenome</name>
    <dbReference type="NCBI Taxonomy" id="652676"/>
    <lineage>
        <taxon>unclassified sequences</taxon>
        <taxon>metagenomes</taxon>
        <taxon>ecological metagenomes</taxon>
    </lineage>
</organism>
<evidence type="ECO:0000259" key="1">
    <source>
        <dbReference type="Pfam" id="PF13173"/>
    </source>
</evidence>
<dbReference type="SUPFAM" id="SSF52540">
    <property type="entry name" value="P-loop containing nucleoside triphosphate hydrolases"/>
    <property type="match status" value="1"/>
</dbReference>
<protein>
    <recommendedName>
        <fullName evidence="1">AAA domain-containing protein</fullName>
    </recommendedName>
</protein>
<dbReference type="AlphaFoldDB" id="A0A3B0YZR0"/>
<feature type="domain" description="AAA" evidence="1">
    <location>
        <begin position="17"/>
        <end position="68"/>
    </location>
</feature>
<dbReference type="InterPro" id="IPR027417">
    <property type="entry name" value="P-loop_NTPase"/>
</dbReference>
<reference evidence="2" key="1">
    <citation type="submission" date="2018-06" db="EMBL/GenBank/DDBJ databases">
        <authorList>
            <person name="Zhirakovskaya E."/>
        </authorList>
    </citation>
    <scope>NUCLEOTIDE SEQUENCE</scope>
</reference>
<name>A0A3B0YZR0_9ZZZZ</name>
<dbReference type="InterPro" id="IPR041682">
    <property type="entry name" value="AAA_14"/>
</dbReference>
<sequence>MITRKILSELQLLLSEYPIVTILGPRQSGKTTLVRDILTGYQYSNLEDPEIRQFATDDPKAYLAQFKSNYKSRSHNLWLEGRQY</sequence>